<reference evidence="2 3" key="1">
    <citation type="submission" date="2017-09" db="EMBL/GenBank/DDBJ databases">
        <title>Biodiversity and function of Thalassospira species in the particle-attached aromatic-hydrocarbon-degrading consortia from the surface seawater of the China South Sea.</title>
        <authorList>
            <person name="Dong C."/>
            <person name="Lai Q."/>
            <person name="Shao Z."/>
        </authorList>
    </citation>
    <scope>NUCLEOTIDE SEQUENCE [LARGE SCALE GENOMIC DNA]</scope>
    <source>
        <strain evidence="2 3">139Z-12</strain>
    </source>
</reference>
<keyword evidence="1" id="KW-0472">Membrane</keyword>
<organism evidence="2 3">
    <name type="scientific">Thalassospira lohafexi</name>
    <dbReference type="NCBI Taxonomy" id="744227"/>
    <lineage>
        <taxon>Bacteria</taxon>
        <taxon>Pseudomonadati</taxon>
        <taxon>Pseudomonadota</taxon>
        <taxon>Alphaproteobacteria</taxon>
        <taxon>Rhodospirillales</taxon>
        <taxon>Thalassospiraceae</taxon>
        <taxon>Thalassospira</taxon>
    </lineage>
</organism>
<evidence type="ECO:0000256" key="1">
    <source>
        <dbReference type="SAM" id="Phobius"/>
    </source>
</evidence>
<keyword evidence="1" id="KW-1133">Transmembrane helix</keyword>
<comment type="caution">
    <text evidence="2">The sequence shown here is derived from an EMBL/GenBank/DDBJ whole genome shotgun (WGS) entry which is preliminary data.</text>
</comment>
<gene>
    <name evidence="2" type="ORF">COO92_20385</name>
</gene>
<dbReference type="AlphaFoldDB" id="A0A2N3L192"/>
<accession>A0A2N3L192</accession>
<dbReference type="RefSeq" id="WP_101304783.1">
    <property type="nucleotide sequence ID" value="NZ_NXGX01000011.1"/>
</dbReference>
<dbReference type="EMBL" id="NXGX01000011">
    <property type="protein sequence ID" value="PKR56589.1"/>
    <property type="molecule type" value="Genomic_DNA"/>
</dbReference>
<evidence type="ECO:0000313" key="3">
    <source>
        <dbReference type="Proteomes" id="UP000233332"/>
    </source>
</evidence>
<name>A0A2N3L192_9PROT</name>
<protein>
    <submittedName>
        <fullName evidence="2">Uncharacterized protein</fullName>
    </submittedName>
</protein>
<dbReference type="Proteomes" id="UP000233332">
    <property type="component" value="Unassembled WGS sequence"/>
</dbReference>
<proteinExistence type="predicted"/>
<keyword evidence="3" id="KW-1185">Reference proteome</keyword>
<evidence type="ECO:0000313" key="2">
    <source>
        <dbReference type="EMBL" id="PKR56589.1"/>
    </source>
</evidence>
<feature type="transmembrane region" description="Helical" evidence="1">
    <location>
        <begin position="118"/>
        <end position="144"/>
    </location>
</feature>
<keyword evidence="1" id="KW-0812">Transmembrane</keyword>
<sequence length="145" mass="16383">MSALDESPPLPVNIDTFEDLRTYLWQQHGTTVNPDDPVMLVFTMLRVGLDQHEQLNERNRLNLANAVQAIADGFTKDVNQSIQTFKEEAIGDVVRERIEAMNEAARQADRATSNFKKLLFYQAILTAVNLLAAFFTIGVLFTLVR</sequence>